<accession>A0ABV6VLM2</accession>
<gene>
    <name evidence="1" type="ORF">ACEZDG_35850</name>
</gene>
<dbReference type="EMBL" id="JBHEZX010000026">
    <property type="protein sequence ID" value="MFC1414647.1"/>
    <property type="molecule type" value="Genomic_DNA"/>
</dbReference>
<organism evidence="1 2">
    <name type="scientific">Streptacidiphilus alkalitolerans</name>
    <dbReference type="NCBI Taxonomy" id="3342712"/>
    <lineage>
        <taxon>Bacteria</taxon>
        <taxon>Bacillati</taxon>
        <taxon>Actinomycetota</taxon>
        <taxon>Actinomycetes</taxon>
        <taxon>Kitasatosporales</taxon>
        <taxon>Streptomycetaceae</taxon>
        <taxon>Streptacidiphilus</taxon>
    </lineage>
</organism>
<dbReference type="PANTHER" id="PTHR36840:SF1">
    <property type="entry name" value="BLL5714 PROTEIN"/>
    <property type="match status" value="1"/>
</dbReference>
<protein>
    <submittedName>
        <fullName evidence="1">Low temperature requirement protein A</fullName>
    </submittedName>
</protein>
<dbReference type="PANTHER" id="PTHR36840">
    <property type="entry name" value="BLL5714 PROTEIN"/>
    <property type="match status" value="1"/>
</dbReference>
<reference evidence="1 2" key="1">
    <citation type="submission" date="2024-09" db="EMBL/GenBank/DDBJ databases">
        <authorList>
            <person name="Lee S.D."/>
        </authorList>
    </citation>
    <scope>NUCLEOTIDE SEQUENCE [LARGE SCALE GENOMIC DNA]</scope>
    <source>
        <strain evidence="1 2">N1-1</strain>
    </source>
</reference>
<evidence type="ECO:0000313" key="1">
    <source>
        <dbReference type="EMBL" id="MFC1414647.1"/>
    </source>
</evidence>
<keyword evidence="2" id="KW-1185">Reference proteome</keyword>
<proteinExistence type="predicted"/>
<dbReference type="Proteomes" id="UP001592582">
    <property type="component" value="Unassembled WGS sequence"/>
</dbReference>
<sequence>MTEAVTEPGGVGEVSDSASGGAEGTAGVEGELPEKRVTNAELFFDLVFVLCVTQVSAMLHARHDWAGVGRALVVLVPLYWAWVGTSIQASTHDVDNPVDRVTIFAIGLGGLFMALAVPQAYGGRGLLFGCAYLAVRLLLAARTQWLGGALLGPFGVGAALTGPLLVLGGLLHGGARTGVWALAAAIDLSTPALTRRHLKARVQIHPGHLPERFSLFVLIALGETIVSVGEPVAGIQQLTAAELIAVAVSFVLISALWWVYFAYAADAMRHAVTTAVIQVDMVRQVLSYAHLSLVGSIIAVAVGLTESVEFPGRPLSAGGGALLLGGCALYLATFGYTRWRMFRLHSMTRLVGAAVMLCLLPAAPRLPALATLSLQAGLLVGLNLWEQIRRRGMN</sequence>
<evidence type="ECO:0000313" key="2">
    <source>
        <dbReference type="Proteomes" id="UP001592582"/>
    </source>
</evidence>
<name>A0ABV6VLM2_9ACTN</name>
<dbReference type="InterPro" id="IPR010640">
    <property type="entry name" value="Low_temperature_requirement_A"/>
</dbReference>
<comment type="caution">
    <text evidence="1">The sequence shown here is derived from an EMBL/GenBank/DDBJ whole genome shotgun (WGS) entry which is preliminary data.</text>
</comment>
<dbReference type="Pfam" id="PF06772">
    <property type="entry name" value="LtrA"/>
    <property type="match status" value="1"/>
</dbReference>